<dbReference type="AlphaFoldDB" id="A0A9Q3DAN0"/>
<comment type="caution">
    <text evidence="1">The sequence shown here is derived from an EMBL/GenBank/DDBJ whole genome shotgun (WGS) entry which is preliminary data.</text>
</comment>
<name>A0A9Q3DAN0_9BASI</name>
<protein>
    <submittedName>
        <fullName evidence="1">Uncharacterized protein</fullName>
    </submittedName>
</protein>
<dbReference type="EMBL" id="AVOT02014678">
    <property type="protein sequence ID" value="MBW0498318.1"/>
    <property type="molecule type" value="Genomic_DNA"/>
</dbReference>
<organism evidence="1 2">
    <name type="scientific">Austropuccinia psidii MF-1</name>
    <dbReference type="NCBI Taxonomy" id="1389203"/>
    <lineage>
        <taxon>Eukaryota</taxon>
        <taxon>Fungi</taxon>
        <taxon>Dikarya</taxon>
        <taxon>Basidiomycota</taxon>
        <taxon>Pucciniomycotina</taxon>
        <taxon>Pucciniomycetes</taxon>
        <taxon>Pucciniales</taxon>
        <taxon>Sphaerophragmiaceae</taxon>
        <taxon>Austropuccinia</taxon>
    </lineage>
</organism>
<gene>
    <name evidence="1" type="ORF">O181_038033</name>
</gene>
<dbReference type="Proteomes" id="UP000765509">
    <property type="component" value="Unassembled WGS sequence"/>
</dbReference>
<sequence>MNINPEGHQVSGSIATFMAPQGPQYGAPISNPGPPLQIWGDGCCHGPGPISMSPGHMANLAHFVLFDPLEHQKICTQGDCNIPYELGAMYYRPWTTGRISQAVDAEGLKWPKKAKKAKFSRMATKMARTQNNHKHPRRPQRAIWAHFQAHEEKNPESGQSEYA</sequence>
<evidence type="ECO:0000313" key="2">
    <source>
        <dbReference type="Proteomes" id="UP000765509"/>
    </source>
</evidence>
<evidence type="ECO:0000313" key="1">
    <source>
        <dbReference type="EMBL" id="MBW0498318.1"/>
    </source>
</evidence>
<keyword evidence="2" id="KW-1185">Reference proteome</keyword>
<proteinExistence type="predicted"/>
<accession>A0A9Q3DAN0</accession>
<reference evidence="1" key="1">
    <citation type="submission" date="2021-03" db="EMBL/GenBank/DDBJ databases">
        <title>Draft genome sequence of rust myrtle Austropuccinia psidii MF-1, a brazilian biotype.</title>
        <authorList>
            <person name="Quecine M.C."/>
            <person name="Pachon D.M.R."/>
            <person name="Bonatelli M.L."/>
            <person name="Correr F.H."/>
            <person name="Franceschini L.M."/>
            <person name="Leite T.F."/>
            <person name="Margarido G.R.A."/>
            <person name="Almeida C.A."/>
            <person name="Ferrarezi J.A."/>
            <person name="Labate C.A."/>
        </authorList>
    </citation>
    <scope>NUCLEOTIDE SEQUENCE</scope>
    <source>
        <strain evidence="1">MF-1</strain>
    </source>
</reference>